<dbReference type="Proteomes" id="UP000587527">
    <property type="component" value="Unassembled WGS sequence"/>
</dbReference>
<dbReference type="SUPFAM" id="SSF46689">
    <property type="entry name" value="Homeodomain-like"/>
    <property type="match status" value="1"/>
</dbReference>
<dbReference type="Gene3D" id="1.10.357.10">
    <property type="entry name" value="Tetracycline Repressor, domain 2"/>
    <property type="match status" value="1"/>
</dbReference>
<dbReference type="SUPFAM" id="SSF48498">
    <property type="entry name" value="Tetracyclin repressor-like, C-terminal domain"/>
    <property type="match status" value="1"/>
</dbReference>
<keyword evidence="1" id="KW-0805">Transcription regulation</keyword>
<dbReference type="InterPro" id="IPR004111">
    <property type="entry name" value="Repressor_TetR_C"/>
</dbReference>
<evidence type="ECO:0000256" key="4">
    <source>
        <dbReference type="PROSITE-ProRule" id="PRU00335"/>
    </source>
</evidence>
<dbReference type="Pfam" id="PF00440">
    <property type="entry name" value="TetR_N"/>
    <property type="match status" value="1"/>
</dbReference>
<dbReference type="InterPro" id="IPR036271">
    <property type="entry name" value="Tet_transcr_reg_TetR-rel_C_sf"/>
</dbReference>
<dbReference type="InterPro" id="IPR009057">
    <property type="entry name" value="Homeodomain-like_sf"/>
</dbReference>
<keyword evidence="2 4" id="KW-0238">DNA-binding</keyword>
<evidence type="ECO:0000313" key="6">
    <source>
        <dbReference type="EMBL" id="MBB5867930.1"/>
    </source>
</evidence>
<protein>
    <submittedName>
        <fullName evidence="6">AcrR family transcriptional regulator</fullName>
    </submittedName>
</protein>
<name>A0A841BM81_9ACTN</name>
<dbReference type="RefSeq" id="WP_184833466.1">
    <property type="nucleotide sequence ID" value="NZ_JACHMN010000002.1"/>
</dbReference>
<evidence type="ECO:0000256" key="3">
    <source>
        <dbReference type="ARBA" id="ARBA00023163"/>
    </source>
</evidence>
<evidence type="ECO:0000256" key="2">
    <source>
        <dbReference type="ARBA" id="ARBA00023125"/>
    </source>
</evidence>
<dbReference type="GO" id="GO:0045892">
    <property type="term" value="P:negative regulation of DNA-templated transcription"/>
    <property type="evidence" value="ECO:0007669"/>
    <property type="project" value="InterPro"/>
</dbReference>
<feature type="DNA-binding region" description="H-T-H motif" evidence="4">
    <location>
        <begin position="18"/>
        <end position="37"/>
    </location>
</feature>
<evidence type="ECO:0000256" key="1">
    <source>
        <dbReference type="ARBA" id="ARBA00023015"/>
    </source>
</evidence>
<feature type="domain" description="HTH tetR-type" evidence="5">
    <location>
        <begin position="1"/>
        <end position="55"/>
    </location>
</feature>
<gene>
    <name evidence="6" type="ORF">F4553_001309</name>
</gene>
<dbReference type="Pfam" id="PF02909">
    <property type="entry name" value="TetR_C_1"/>
    <property type="match status" value="1"/>
</dbReference>
<keyword evidence="3" id="KW-0804">Transcription</keyword>
<dbReference type="InterPro" id="IPR001647">
    <property type="entry name" value="HTH_TetR"/>
</dbReference>
<dbReference type="GO" id="GO:0003677">
    <property type="term" value="F:DNA binding"/>
    <property type="evidence" value="ECO:0007669"/>
    <property type="project" value="UniProtKB-UniRule"/>
</dbReference>
<keyword evidence="7" id="KW-1185">Reference proteome</keyword>
<sequence>MLRAAVGVADERGIESLTMRRLADVLDAEAMSLYHHVANKEEVLDGVVDVIAAEINEAVGRLTLPTKGARWKPAARLRVLTAREVLLRHPWAPRVFVSRTSTSAGILEYYDGLLAIMQAGGFSHDLCHRALHTLGSRALGFNQELFDPGDAPTGPEAAAAMAGMAERFPHLVGMLAEVAHDDPDSTLGWCDAQTEFEFGLDLILEGLDRMRDTV</sequence>
<accession>A0A841BM81</accession>
<dbReference type="PROSITE" id="PS50977">
    <property type="entry name" value="HTH_TETR_2"/>
    <property type="match status" value="1"/>
</dbReference>
<proteinExistence type="predicted"/>
<evidence type="ECO:0000313" key="7">
    <source>
        <dbReference type="Proteomes" id="UP000587527"/>
    </source>
</evidence>
<dbReference type="Gene3D" id="1.10.10.60">
    <property type="entry name" value="Homeodomain-like"/>
    <property type="match status" value="1"/>
</dbReference>
<evidence type="ECO:0000259" key="5">
    <source>
        <dbReference type="PROSITE" id="PS50977"/>
    </source>
</evidence>
<dbReference type="AlphaFoldDB" id="A0A841BM81"/>
<organism evidence="6 7">
    <name type="scientific">Allocatelliglobosispora scoriae</name>
    <dbReference type="NCBI Taxonomy" id="643052"/>
    <lineage>
        <taxon>Bacteria</taxon>
        <taxon>Bacillati</taxon>
        <taxon>Actinomycetota</taxon>
        <taxon>Actinomycetes</taxon>
        <taxon>Micromonosporales</taxon>
        <taxon>Micromonosporaceae</taxon>
        <taxon>Allocatelliglobosispora</taxon>
    </lineage>
</organism>
<comment type="caution">
    <text evidence="6">The sequence shown here is derived from an EMBL/GenBank/DDBJ whole genome shotgun (WGS) entry which is preliminary data.</text>
</comment>
<dbReference type="EMBL" id="JACHMN010000002">
    <property type="protein sequence ID" value="MBB5867930.1"/>
    <property type="molecule type" value="Genomic_DNA"/>
</dbReference>
<reference evidence="6 7" key="1">
    <citation type="submission" date="2020-08" db="EMBL/GenBank/DDBJ databases">
        <title>Sequencing the genomes of 1000 actinobacteria strains.</title>
        <authorList>
            <person name="Klenk H.-P."/>
        </authorList>
    </citation>
    <scope>NUCLEOTIDE SEQUENCE [LARGE SCALE GENOMIC DNA]</scope>
    <source>
        <strain evidence="6 7">DSM 45362</strain>
    </source>
</reference>